<dbReference type="RefSeq" id="WP_068049713.1">
    <property type="nucleotide sequence ID" value="NZ_JAAXOO010000001.1"/>
</dbReference>
<sequence length="143" mass="15382">MSNEVATVTGQIPGDLDTELAAIRAVVGTVEHAQANELVDEFTGVFRADAIWTTGHGRRLFGRPAIAEFTAEVLPGAAARGRATYEIEHVLFLRPDVAAVKIRQSGFTPEGELWGQGTPMYVMTKEEGIWVLTAGQNTAVVTD</sequence>
<dbReference type="NCBIfam" id="TIGR02246">
    <property type="entry name" value="SgcJ/EcaC family oxidoreductase"/>
    <property type="match status" value="1"/>
</dbReference>
<dbReference type="SUPFAM" id="SSF54427">
    <property type="entry name" value="NTF2-like"/>
    <property type="match status" value="1"/>
</dbReference>
<comment type="caution">
    <text evidence="2">The sequence shown here is derived from an EMBL/GenBank/DDBJ whole genome shotgun (WGS) entry which is preliminary data.</text>
</comment>
<proteinExistence type="predicted"/>
<protein>
    <submittedName>
        <fullName evidence="2">SgcJ/EcaC family oxidoreductase</fullName>
    </submittedName>
</protein>
<accession>A0A846XBT2</accession>
<feature type="domain" description="DUF4440" evidence="1">
    <location>
        <begin position="23"/>
        <end position="132"/>
    </location>
</feature>
<reference evidence="2 3" key="1">
    <citation type="submission" date="2020-04" db="EMBL/GenBank/DDBJ databases">
        <title>MicrobeNet Type strains.</title>
        <authorList>
            <person name="Nicholson A.C."/>
        </authorList>
    </citation>
    <scope>NUCLEOTIDE SEQUENCE [LARGE SCALE GENOMIC DNA]</scope>
    <source>
        <strain evidence="2 3">DSM 45078</strain>
    </source>
</reference>
<dbReference type="Pfam" id="PF14534">
    <property type="entry name" value="DUF4440"/>
    <property type="match status" value="1"/>
</dbReference>
<dbReference type="InterPro" id="IPR011944">
    <property type="entry name" value="Steroid_delta5-4_isomerase"/>
</dbReference>
<name>A0A846XBT2_9NOCA</name>
<keyword evidence="3" id="KW-1185">Reference proteome</keyword>
<dbReference type="InterPro" id="IPR032710">
    <property type="entry name" value="NTF2-like_dom_sf"/>
</dbReference>
<organism evidence="2 3">
    <name type="scientific">Nocardia speluncae</name>
    <dbReference type="NCBI Taxonomy" id="419477"/>
    <lineage>
        <taxon>Bacteria</taxon>
        <taxon>Bacillati</taxon>
        <taxon>Actinomycetota</taxon>
        <taxon>Actinomycetes</taxon>
        <taxon>Mycobacteriales</taxon>
        <taxon>Nocardiaceae</taxon>
        <taxon>Nocardia</taxon>
    </lineage>
</organism>
<gene>
    <name evidence="2" type="ORF">HGA13_00135</name>
</gene>
<evidence type="ECO:0000313" key="2">
    <source>
        <dbReference type="EMBL" id="NKY31484.1"/>
    </source>
</evidence>
<evidence type="ECO:0000259" key="1">
    <source>
        <dbReference type="Pfam" id="PF14534"/>
    </source>
</evidence>
<dbReference type="EMBL" id="JAAXOO010000001">
    <property type="protein sequence ID" value="NKY31484.1"/>
    <property type="molecule type" value="Genomic_DNA"/>
</dbReference>
<dbReference type="AlphaFoldDB" id="A0A846XBT2"/>
<dbReference type="Proteomes" id="UP000565715">
    <property type="component" value="Unassembled WGS sequence"/>
</dbReference>
<dbReference type="Gene3D" id="3.10.450.50">
    <property type="match status" value="1"/>
</dbReference>
<dbReference type="InterPro" id="IPR027843">
    <property type="entry name" value="DUF4440"/>
</dbReference>
<evidence type="ECO:0000313" key="3">
    <source>
        <dbReference type="Proteomes" id="UP000565715"/>
    </source>
</evidence>